<dbReference type="PROSITE" id="PS01124">
    <property type="entry name" value="HTH_ARAC_FAMILY_2"/>
    <property type="match status" value="1"/>
</dbReference>
<dbReference type="PANTHER" id="PTHR46796">
    <property type="entry name" value="HTH-TYPE TRANSCRIPTIONAL ACTIVATOR RHAS-RELATED"/>
    <property type="match status" value="1"/>
</dbReference>
<accession>A0A9Q6Z4M8</accession>
<reference evidence="5 6" key="1">
    <citation type="submission" date="2021-01" db="EMBL/GenBank/DDBJ databases">
        <title>FDA dAtabase for Regulatory Grade micrObial Sequences (FDA-ARGOS): Supporting development and validation of Infectious Disease Dx tests.</title>
        <authorList>
            <person name="Sproer C."/>
            <person name="Gronow S."/>
            <person name="Severitt S."/>
            <person name="Schroder I."/>
            <person name="Tallon L."/>
            <person name="Sadzewicz L."/>
            <person name="Zhao X."/>
            <person name="Boylan J."/>
            <person name="Ott S."/>
            <person name="Bowen H."/>
            <person name="Vavikolanu K."/>
            <person name="Mehta A."/>
            <person name="Aluvathingal J."/>
            <person name="Nadendla S."/>
            <person name="Lowell S."/>
            <person name="Myers T."/>
            <person name="Yan Y."/>
            <person name="Sichtig H."/>
        </authorList>
    </citation>
    <scope>NUCLEOTIDE SEQUENCE [LARGE SCALE GENOMIC DNA]</scope>
    <source>
        <strain evidence="5 6">FDAARGOS_1131</strain>
    </source>
</reference>
<sequence length="263" mass="30771">MVQSIDLFGIQLACYTQSKKSGEQLMKHHGVSFLISGELEAFDGKTKYYYRKGDLIVYRKNTLIRFVKYPYKGEAFQAISVVLDDAILQEFALNQGYKAEKKTEANLIRLEQDDLLQGYFTALMGWFTQAIKDKNLIDLKKRELIYLLLHHNPNLASTLFHFAQPGKVDLENYMNTHFRFNIPLVEFAFLTGRSLATFKRDFEKIFHLSPNKWLVNKRLEEAYYLLEHKKMKVKEVYVEVGFETLSHFSHAFKQRFGVNPSTI</sequence>
<proteinExistence type="predicted"/>
<evidence type="ECO:0000313" key="5">
    <source>
        <dbReference type="EMBL" id="QQT98611.1"/>
    </source>
</evidence>
<dbReference type="InterPro" id="IPR009057">
    <property type="entry name" value="Homeodomain-like_sf"/>
</dbReference>
<dbReference type="SMART" id="SM00342">
    <property type="entry name" value="HTH_ARAC"/>
    <property type="match status" value="1"/>
</dbReference>
<dbReference type="Pfam" id="PF22200">
    <property type="entry name" value="ExsA_N"/>
    <property type="match status" value="1"/>
</dbReference>
<protein>
    <submittedName>
        <fullName evidence="5">Helix-turn-helix transcriptional regulator</fullName>
    </submittedName>
</protein>
<dbReference type="OrthoDB" id="4480133at2"/>
<name>A0A9Q6Z4M8_MYROD</name>
<dbReference type="EMBL" id="CP068108">
    <property type="protein sequence ID" value="QQT98611.1"/>
    <property type="molecule type" value="Genomic_DNA"/>
</dbReference>
<dbReference type="SUPFAM" id="SSF46689">
    <property type="entry name" value="Homeodomain-like"/>
    <property type="match status" value="1"/>
</dbReference>
<feature type="domain" description="HTH araC/xylS-type" evidence="4">
    <location>
        <begin position="168"/>
        <end position="263"/>
    </location>
</feature>
<dbReference type="Pfam" id="PF12833">
    <property type="entry name" value="HTH_18"/>
    <property type="match status" value="1"/>
</dbReference>
<dbReference type="InterPro" id="IPR054015">
    <property type="entry name" value="ExsA-like_N"/>
</dbReference>
<evidence type="ECO:0000313" key="6">
    <source>
        <dbReference type="Proteomes" id="UP000596202"/>
    </source>
</evidence>
<dbReference type="InterPro" id="IPR018060">
    <property type="entry name" value="HTH_AraC"/>
</dbReference>
<evidence type="ECO:0000256" key="2">
    <source>
        <dbReference type="ARBA" id="ARBA00023125"/>
    </source>
</evidence>
<dbReference type="Gene3D" id="1.10.10.60">
    <property type="entry name" value="Homeodomain-like"/>
    <property type="match status" value="1"/>
</dbReference>
<dbReference type="Proteomes" id="UP000596202">
    <property type="component" value="Chromosome"/>
</dbReference>
<evidence type="ECO:0000256" key="1">
    <source>
        <dbReference type="ARBA" id="ARBA00023015"/>
    </source>
</evidence>
<dbReference type="AlphaFoldDB" id="A0A9Q6Z4M8"/>
<evidence type="ECO:0000256" key="3">
    <source>
        <dbReference type="ARBA" id="ARBA00023163"/>
    </source>
</evidence>
<dbReference type="RefSeq" id="WP_002985589.1">
    <property type="nucleotide sequence ID" value="NZ_CP068108.1"/>
</dbReference>
<keyword evidence="3" id="KW-0804">Transcription</keyword>
<organism evidence="5 6">
    <name type="scientific">Myroides odoratus</name>
    <name type="common">Flavobacterium odoratum</name>
    <dbReference type="NCBI Taxonomy" id="256"/>
    <lineage>
        <taxon>Bacteria</taxon>
        <taxon>Pseudomonadati</taxon>
        <taxon>Bacteroidota</taxon>
        <taxon>Flavobacteriia</taxon>
        <taxon>Flavobacteriales</taxon>
        <taxon>Flavobacteriaceae</taxon>
        <taxon>Myroides</taxon>
    </lineage>
</organism>
<keyword evidence="2" id="KW-0238">DNA-binding</keyword>
<gene>
    <name evidence="5" type="ORF">I6I88_10285</name>
</gene>
<dbReference type="GeneID" id="93528045"/>
<dbReference type="InterPro" id="IPR050204">
    <property type="entry name" value="AraC_XylS_family_regulators"/>
</dbReference>
<dbReference type="GO" id="GO:0043565">
    <property type="term" value="F:sequence-specific DNA binding"/>
    <property type="evidence" value="ECO:0007669"/>
    <property type="project" value="InterPro"/>
</dbReference>
<keyword evidence="1" id="KW-0805">Transcription regulation</keyword>
<dbReference type="GO" id="GO:0003700">
    <property type="term" value="F:DNA-binding transcription factor activity"/>
    <property type="evidence" value="ECO:0007669"/>
    <property type="project" value="InterPro"/>
</dbReference>
<evidence type="ECO:0000259" key="4">
    <source>
        <dbReference type="PROSITE" id="PS01124"/>
    </source>
</evidence>